<evidence type="ECO:0000256" key="2">
    <source>
        <dbReference type="SAM" id="Phobius"/>
    </source>
</evidence>
<evidence type="ECO:0000313" key="4">
    <source>
        <dbReference type="Proteomes" id="UP000050525"/>
    </source>
</evidence>
<keyword evidence="2" id="KW-1133">Transmembrane helix</keyword>
<keyword evidence="2" id="KW-0812">Transmembrane</keyword>
<feature type="coiled-coil region" evidence="1">
    <location>
        <begin position="38"/>
        <end position="135"/>
    </location>
</feature>
<sequence>MASPNWDSGYDSFENAILNGITSLVSVFSYLSSSKLDARELEKIKKEINSAFEEVNLENKKANAQEEELISQIEKLSTKKEGTEHAKRVKEKERDKLSKMLEYYKKDEQKKTEKKNTLEEKVEAAEDTNKKKRMHHTILKHVYLMFLFLYILFVLLDMFQMPFKEIFGKLHSITIFITGIIWYFLNDMENKLLVSREVIYEHSTTVNYLEKAVSKLEKKKKETEETLEGIEMEIENLPNISACERKIHELNEEKKRTTNHSVEWSSVDNEGEEVEVRKKPTCLIHHLLSPRPKNILDLASLF</sequence>
<reference evidence="3 4" key="1">
    <citation type="journal article" date="2012" name="Genome Biol.">
        <title>Sequencing three crocodilian genomes to illuminate the evolution of archosaurs and amniotes.</title>
        <authorList>
            <person name="St John J.A."/>
            <person name="Braun E.L."/>
            <person name="Isberg S.R."/>
            <person name="Miles L.G."/>
            <person name="Chong A.Y."/>
            <person name="Gongora J."/>
            <person name="Dalzell P."/>
            <person name="Moran C."/>
            <person name="Bed'hom B."/>
            <person name="Abzhanov A."/>
            <person name="Burgess S.C."/>
            <person name="Cooksey A.M."/>
            <person name="Castoe T.A."/>
            <person name="Crawford N.G."/>
            <person name="Densmore L.D."/>
            <person name="Drew J.C."/>
            <person name="Edwards S.V."/>
            <person name="Faircloth B.C."/>
            <person name="Fujita M.K."/>
            <person name="Greenwold M.J."/>
            <person name="Hoffmann F.G."/>
            <person name="Howard J.M."/>
            <person name="Iguchi T."/>
            <person name="Janes D.E."/>
            <person name="Khan S.Y."/>
            <person name="Kohno S."/>
            <person name="de Koning A.J."/>
            <person name="Lance S.L."/>
            <person name="McCarthy F.M."/>
            <person name="McCormack J.E."/>
            <person name="Merchant M.E."/>
            <person name="Peterson D.G."/>
            <person name="Pollock D.D."/>
            <person name="Pourmand N."/>
            <person name="Raney B.J."/>
            <person name="Roessler K.A."/>
            <person name="Sanford J.R."/>
            <person name="Sawyer R.H."/>
            <person name="Schmidt C.J."/>
            <person name="Triplett E.W."/>
            <person name="Tuberville T.D."/>
            <person name="Venegas-Anaya M."/>
            <person name="Howard J.T."/>
            <person name="Jarvis E.D."/>
            <person name="Guillette L.J.Jr."/>
            <person name="Glenn T.C."/>
            <person name="Green R.E."/>
            <person name="Ray D.A."/>
        </authorList>
    </citation>
    <scope>NUCLEOTIDE SEQUENCE [LARGE SCALE GENOMIC DNA]</scope>
    <source>
        <strain evidence="3">KSC_2009_1</strain>
    </source>
</reference>
<organism evidence="3 4">
    <name type="scientific">Alligator mississippiensis</name>
    <name type="common">American alligator</name>
    <dbReference type="NCBI Taxonomy" id="8496"/>
    <lineage>
        <taxon>Eukaryota</taxon>
        <taxon>Metazoa</taxon>
        <taxon>Chordata</taxon>
        <taxon>Craniata</taxon>
        <taxon>Vertebrata</taxon>
        <taxon>Euteleostomi</taxon>
        <taxon>Archelosauria</taxon>
        <taxon>Archosauria</taxon>
        <taxon>Crocodylia</taxon>
        <taxon>Alligatoridae</taxon>
        <taxon>Alligatorinae</taxon>
        <taxon>Alligator</taxon>
    </lineage>
</organism>
<comment type="caution">
    <text evidence="3">The sequence shown here is derived from an EMBL/GenBank/DDBJ whole genome shotgun (WGS) entry which is preliminary data.</text>
</comment>
<keyword evidence="4" id="KW-1185">Reference proteome</keyword>
<feature type="transmembrane region" description="Helical" evidence="2">
    <location>
        <begin position="166"/>
        <end position="185"/>
    </location>
</feature>
<feature type="coiled-coil region" evidence="1">
    <location>
        <begin position="206"/>
        <end position="260"/>
    </location>
</feature>
<gene>
    <name evidence="3" type="ORF">Y1Q_0022925</name>
</gene>
<keyword evidence="1" id="KW-0175">Coiled coil</keyword>
<evidence type="ECO:0000313" key="3">
    <source>
        <dbReference type="EMBL" id="KYO24115.1"/>
    </source>
</evidence>
<accession>A0A151MHV9</accession>
<protein>
    <submittedName>
        <fullName evidence="3">Uncharacterized protein</fullName>
    </submittedName>
</protein>
<keyword evidence="2" id="KW-0472">Membrane</keyword>
<dbReference type="AlphaFoldDB" id="A0A151MHV9"/>
<name>A0A151MHV9_ALLMI</name>
<dbReference type="EMBL" id="AKHW03006127">
    <property type="protein sequence ID" value="KYO24115.1"/>
    <property type="molecule type" value="Genomic_DNA"/>
</dbReference>
<feature type="transmembrane region" description="Helical" evidence="2">
    <location>
        <begin position="16"/>
        <end position="33"/>
    </location>
</feature>
<dbReference type="Proteomes" id="UP000050525">
    <property type="component" value="Unassembled WGS sequence"/>
</dbReference>
<evidence type="ECO:0000256" key="1">
    <source>
        <dbReference type="SAM" id="Coils"/>
    </source>
</evidence>
<proteinExistence type="predicted"/>
<feature type="transmembrane region" description="Helical" evidence="2">
    <location>
        <begin position="141"/>
        <end position="160"/>
    </location>
</feature>